<keyword evidence="5" id="KW-0539">Nucleus</keyword>
<proteinExistence type="predicted"/>
<keyword evidence="2" id="KW-0805">Transcription regulation</keyword>
<name>A0ABD3P7E6_9STRA</name>
<dbReference type="Gene3D" id="3.30.730.10">
    <property type="entry name" value="AP2/ERF domain"/>
    <property type="match status" value="1"/>
</dbReference>
<feature type="region of interest" description="Disordered" evidence="6">
    <location>
        <begin position="184"/>
        <end position="244"/>
    </location>
</feature>
<evidence type="ECO:0000256" key="2">
    <source>
        <dbReference type="ARBA" id="ARBA00023015"/>
    </source>
</evidence>
<feature type="region of interest" description="Disordered" evidence="6">
    <location>
        <begin position="1033"/>
        <end position="1055"/>
    </location>
</feature>
<evidence type="ECO:0000256" key="5">
    <source>
        <dbReference type="ARBA" id="ARBA00023242"/>
    </source>
</evidence>
<dbReference type="Proteomes" id="UP001530400">
    <property type="component" value="Unassembled WGS sequence"/>
</dbReference>
<dbReference type="GO" id="GO:0005634">
    <property type="term" value="C:nucleus"/>
    <property type="evidence" value="ECO:0007669"/>
    <property type="project" value="UniProtKB-SubCell"/>
</dbReference>
<evidence type="ECO:0000256" key="4">
    <source>
        <dbReference type="ARBA" id="ARBA00023163"/>
    </source>
</evidence>
<organism evidence="8 9">
    <name type="scientific">Cyclotella atomus</name>
    <dbReference type="NCBI Taxonomy" id="382360"/>
    <lineage>
        <taxon>Eukaryota</taxon>
        <taxon>Sar</taxon>
        <taxon>Stramenopiles</taxon>
        <taxon>Ochrophyta</taxon>
        <taxon>Bacillariophyta</taxon>
        <taxon>Coscinodiscophyceae</taxon>
        <taxon>Thalassiosirophycidae</taxon>
        <taxon>Stephanodiscales</taxon>
        <taxon>Stephanodiscaceae</taxon>
        <taxon>Cyclotella</taxon>
    </lineage>
</organism>
<feature type="region of interest" description="Disordered" evidence="6">
    <location>
        <begin position="972"/>
        <end position="1020"/>
    </location>
</feature>
<evidence type="ECO:0000259" key="7">
    <source>
        <dbReference type="PROSITE" id="PS51032"/>
    </source>
</evidence>
<comment type="caution">
    <text evidence="8">The sequence shown here is derived from an EMBL/GenBank/DDBJ whole genome shotgun (WGS) entry which is preliminary data.</text>
</comment>
<reference evidence="8 9" key="1">
    <citation type="submission" date="2024-10" db="EMBL/GenBank/DDBJ databases">
        <title>Updated reference genomes for cyclostephanoid diatoms.</title>
        <authorList>
            <person name="Roberts W.R."/>
            <person name="Alverson A.J."/>
        </authorList>
    </citation>
    <scope>NUCLEOTIDE SEQUENCE [LARGE SCALE GENOMIC DNA]</scope>
    <source>
        <strain evidence="8 9">AJA010-31</strain>
    </source>
</reference>
<feature type="compositionally biased region" description="Polar residues" evidence="6">
    <location>
        <begin position="979"/>
        <end position="990"/>
    </location>
</feature>
<feature type="compositionally biased region" description="Polar residues" evidence="6">
    <location>
        <begin position="1001"/>
        <end position="1020"/>
    </location>
</feature>
<sequence length="1340" mass="149581">MRQMKMGYNYAQAKAAAAAADAADEAAVEAAILVAKSRNALTSSSGKENTARYQRLVTNDDDAIKPTTPVARQAYRADTPHHRVHSDVGRGIGPSLDEEEEWTCGYCNHFHSSFKFRCVGCTRYNVSRNIDSASVDDNSALMSENHEMEEKDDSSSSSCCCSEEIISWDCSKCQHNETKSAARCSNCKGWKGGKRPKKSDSESNQVERPKHTPPTFNSVSDEEREFTMSQDKSSHNQTPHPTAVQSKKNLKPLFEINDRVYGPWWPDNNRNSDPSWYAGVITNYITVQPGKYGPVRHYDVLYDDDGEEVTDIEEHYVFSREDYILTTSGKKEWVGVVNVLDDKAKDLWAEIVGWYDATIDGETYSFSRLVNALRAYDAHVLKKKGKTVKLSELNQPDEILRAELGEEITNSLSNLNENTDYSLNYIGVSLHRQSKKYEAFIYYQKESSIGRKRSLGLYILAADAALSRDVFADQLGLVDSPSNFSEQAEYEEARAKELEERGITVDSEEVMSYLNGRVRSVVSTVADRENDDLSEASSDEASSDEEFDVLDNSDKRYAYTANSTIIIGLLSLVASRISSTHQRGRSPSSGYSGVSCVKQSGKYVAYIYHYKLYKIASNFILATDAAYARDECLKAIGMSHKISYKPHFADKSEYIAKRKQEMEERSLDVSTKQVLARVTTKVNKVLSKIAQESKASSRESFNAPPNDERNKRYSSNYIGVSYHKSYGKYHAYMCSNYKQYNLGFYVLAADGAYARDSCLRQLDESFTLNFANISDYNDARKKELHEKGLAVSKQEVESYMESKVNSALSELQNGHDAQLVTARSPTEDQDTNISEELPAPKENCQPKIRCTSQYNGVSLDKLRGCYVARLMHEGTNFSLGSFELSVDAALMYDVCAKLLKGKGYERINFATHSQYTGARSQEMSEKGIMISEEKVLEAITAKRKYLRSKIANSNKSKENSRTDNEVAIDSEKTNHEVQHSAQVSIDNSAEINGIKPRNDTEQALTDSKSHSSKQTTGFSEYTNLQIIPRVRASGQSTKAQAPTIPHTPKQQAKTQDLPKIPRVGLLASITAKVKVGKHNLDETAKAATNKRTKSMPSPTESEVHFGGDDSLTFDPPSPNISKQMNIHNNPILETNNRIPMKSDPEGISVKRIKTEDTHKFAPPSPTKSILKNKSESPTMISLFSKPAHLPPGLDVSKLILLTADQCQAAPFPVGTRIWWELDDTLNEGQVDAVYFDTTTRDLRYTVNSKLSDHLFMTANDLSYAPSTSVFVSPSLWETGSQSAHGMFSKGVSLLKGSVLLSKKDMNSNGETVWIYTVTIEHAHGIRIIENVPSCNVTRRP</sequence>
<protein>
    <recommendedName>
        <fullName evidence="7">AP2/ERF domain-containing protein</fullName>
    </recommendedName>
</protein>
<dbReference type="GO" id="GO:0003677">
    <property type="term" value="F:DNA binding"/>
    <property type="evidence" value="ECO:0007669"/>
    <property type="project" value="UniProtKB-KW"/>
</dbReference>
<evidence type="ECO:0000256" key="1">
    <source>
        <dbReference type="ARBA" id="ARBA00004123"/>
    </source>
</evidence>
<feature type="compositionally biased region" description="Basic and acidic residues" evidence="6">
    <location>
        <begin position="198"/>
        <end position="210"/>
    </location>
</feature>
<evidence type="ECO:0000313" key="9">
    <source>
        <dbReference type="Proteomes" id="UP001530400"/>
    </source>
</evidence>
<dbReference type="PROSITE" id="PS51032">
    <property type="entry name" value="AP2_ERF"/>
    <property type="match status" value="1"/>
</dbReference>
<dbReference type="EMBL" id="JALLPJ020000760">
    <property type="protein sequence ID" value="KAL3783557.1"/>
    <property type="molecule type" value="Genomic_DNA"/>
</dbReference>
<keyword evidence="3" id="KW-0238">DNA-binding</keyword>
<dbReference type="InterPro" id="IPR016177">
    <property type="entry name" value="DNA-bd_dom_sf"/>
</dbReference>
<keyword evidence="4" id="KW-0804">Transcription</keyword>
<evidence type="ECO:0000256" key="3">
    <source>
        <dbReference type="ARBA" id="ARBA00023125"/>
    </source>
</evidence>
<accession>A0ABD3P7E6</accession>
<comment type="subcellular location">
    <subcellularLocation>
        <location evidence="1">Nucleus</location>
    </subcellularLocation>
</comment>
<dbReference type="InterPro" id="IPR036955">
    <property type="entry name" value="AP2/ERF_dom_sf"/>
</dbReference>
<feature type="domain" description="AP2/ERF" evidence="7">
    <location>
        <begin position="853"/>
        <end position="910"/>
    </location>
</feature>
<evidence type="ECO:0000313" key="8">
    <source>
        <dbReference type="EMBL" id="KAL3783557.1"/>
    </source>
</evidence>
<dbReference type="InterPro" id="IPR001471">
    <property type="entry name" value="AP2/ERF_dom"/>
</dbReference>
<dbReference type="SUPFAM" id="SSF54171">
    <property type="entry name" value="DNA-binding domain"/>
    <property type="match status" value="1"/>
</dbReference>
<gene>
    <name evidence="8" type="ORF">ACHAWO_003263</name>
</gene>
<feature type="compositionally biased region" description="Polar residues" evidence="6">
    <location>
        <begin position="227"/>
        <end position="244"/>
    </location>
</feature>
<keyword evidence="9" id="KW-1185">Reference proteome</keyword>
<evidence type="ECO:0000256" key="6">
    <source>
        <dbReference type="SAM" id="MobiDB-lite"/>
    </source>
</evidence>